<keyword evidence="4" id="KW-1185">Reference proteome</keyword>
<evidence type="ECO:0000256" key="1">
    <source>
        <dbReference type="SAM" id="MobiDB-lite"/>
    </source>
</evidence>
<reference evidence="3 4" key="1">
    <citation type="submission" date="2020-06" db="EMBL/GenBank/DDBJ databases">
        <title>Genome sequence of 2 isolates from Red Sea Mangroves.</title>
        <authorList>
            <person name="Sefrji F."/>
            <person name="Michoud G."/>
            <person name="Merlino G."/>
            <person name="Daffonchio D."/>
        </authorList>
    </citation>
    <scope>NUCLEOTIDE SEQUENCE [LARGE SCALE GENOMIC DNA]</scope>
    <source>
        <strain evidence="3 4">R1DC25</strain>
    </source>
</reference>
<gene>
    <name evidence="3" type="ORF">HW532_06285</name>
</gene>
<feature type="region of interest" description="Disordered" evidence="1">
    <location>
        <begin position="1"/>
        <end position="49"/>
    </location>
</feature>
<keyword evidence="2" id="KW-0812">Transmembrane</keyword>
<dbReference type="EMBL" id="CP058214">
    <property type="protein sequence ID" value="QPC41265.1"/>
    <property type="molecule type" value="Genomic_DNA"/>
</dbReference>
<evidence type="ECO:0000313" key="3">
    <source>
        <dbReference type="EMBL" id="QPC41265.1"/>
    </source>
</evidence>
<name>A0A7S8HA73_9HYPH</name>
<protein>
    <submittedName>
        <fullName evidence="3">Uncharacterized protein</fullName>
    </submittedName>
</protein>
<dbReference type="RefSeq" id="WP_213163579.1">
    <property type="nucleotide sequence ID" value="NZ_CP058214.1"/>
</dbReference>
<feature type="compositionally biased region" description="Basic and acidic residues" evidence="1">
    <location>
        <begin position="1"/>
        <end position="19"/>
    </location>
</feature>
<dbReference type="AlphaFoldDB" id="A0A7S8HA73"/>
<evidence type="ECO:0000313" key="4">
    <source>
        <dbReference type="Proteomes" id="UP000593594"/>
    </source>
</evidence>
<organism evidence="3 4">
    <name type="scientific">Kaustia mangrovi</name>
    <dbReference type="NCBI Taxonomy" id="2593653"/>
    <lineage>
        <taxon>Bacteria</taxon>
        <taxon>Pseudomonadati</taxon>
        <taxon>Pseudomonadota</taxon>
        <taxon>Alphaproteobacteria</taxon>
        <taxon>Hyphomicrobiales</taxon>
        <taxon>Parvibaculaceae</taxon>
        <taxon>Kaustia</taxon>
    </lineage>
</organism>
<accession>A0A7S8HA73</accession>
<dbReference type="Proteomes" id="UP000593594">
    <property type="component" value="Chromosome"/>
</dbReference>
<dbReference type="KEGG" id="kmn:HW532_06285"/>
<sequence>MPTARHEPPDNRHDREARAARRHLDRLDEQGEKLIGGGRMAHPETDPDDPMEIWGKRIGRGLAVLALIYLTYHLVTTYVLS</sequence>
<keyword evidence="2" id="KW-0472">Membrane</keyword>
<keyword evidence="2" id="KW-1133">Transmembrane helix</keyword>
<feature type="transmembrane region" description="Helical" evidence="2">
    <location>
        <begin position="61"/>
        <end position="80"/>
    </location>
</feature>
<proteinExistence type="predicted"/>
<evidence type="ECO:0000256" key="2">
    <source>
        <dbReference type="SAM" id="Phobius"/>
    </source>
</evidence>